<protein>
    <submittedName>
        <fullName evidence="2">Uncharacterized protein</fullName>
    </submittedName>
</protein>
<keyword evidence="3" id="KW-1185">Reference proteome</keyword>
<feature type="transmembrane region" description="Helical" evidence="1">
    <location>
        <begin position="20"/>
        <end position="43"/>
    </location>
</feature>
<comment type="caution">
    <text evidence="2">The sequence shown here is derived from an EMBL/GenBank/DDBJ whole genome shotgun (WGS) entry which is preliminary data.</text>
</comment>
<keyword evidence="1" id="KW-1133">Transmembrane helix</keyword>
<accession>A0ABW1KSV5</accession>
<sequence length="44" mass="4520">MRFANSNSSVDKFGYFVNGLAVFLTISVIAAGYVSAIGSFAGVA</sequence>
<dbReference type="EMBL" id="JBHPON010000001">
    <property type="protein sequence ID" value="MFC6035075.1"/>
    <property type="molecule type" value="Genomic_DNA"/>
</dbReference>
<keyword evidence="1" id="KW-0812">Transmembrane</keyword>
<gene>
    <name evidence="2" type="ORF">ACFMB1_05935</name>
</gene>
<dbReference type="RefSeq" id="WP_379879595.1">
    <property type="nucleotide sequence ID" value="NZ_JBHPON010000001.1"/>
</dbReference>
<dbReference type="Proteomes" id="UP001596116">
    <property type="component" value="Unassembled WGS sequence"/>
</dbReference>
<evidence type="ECO:0000313" key="2">
    <source>
        <dbReference type="EMBL" id="MFC6035075.1"/>
    </source>
</evidence>
<name>A0ABW1KSV5_9PROT</name>
<proteinExistence type="predicted"/>
<organism evidence="2 3">
    <name type="scientific">Hyphococcus aureus</name>
    <dbReference type="NCBI Taxonomy" id="2666033"/>
    <lineage>
        <taxon>Bacteria</taxon>
        <taxon>Pseudomonadati</taxon>
        <taxon>Pseudomonadota</taxon>
        <taxon>Alphaproteobacteria</taxon>
        <taxon>Parvularculales</taxon>
        <taxon>Parvularculaceae</taxon>
        <taxon>Hyphococcus</taxon>
    </lineage>
</organism>
<evidence type="ECO:0000256" key="1">
    <source>
        <dbReference type="SAM" id="Phobius"/>
    </source>
</evidence>
<evidence type="ECO:0000313" key="3">
    <source>
        <dbReference type="Proteomes" id="UP001596116"/>
    </source>
</evidence>
<reference evidence="2 3" key="1">
    <citation type="submission" date="2024-09" db="EMBL/GenBank/DDBJ databases">
        <authorList>
            <person name="Zhang Z.-H."/>
        </authorList>
    </citation>
    <scope>NUCLEOTIDE SEQUENCE [LARGE SCALE GENOMIC DNA]</scope>
    <source>
        <strain evidence="2 3">HHTR114</strain>
    </source>
</reference>
<keyword evidence="1" id="KW-0472">Membrane</keyword>